<dbReference type="InterPro" id="IPR011009">
    <property type="entry name" value="Kinase-like_dom_sf"/>
</dbReference>
<gene>
    <name evidence="19" type="ORF">WMY93_021185</name>
</gene>
<dbReference type="SUPFAM" id="SSF56112">
    <property type="entry name" value="Protein kinase-like (PK-like)"/>
    <property type="match status" value="1"/>
</dbReference>
<evidence type="ECO:0000256" key="3">
    <source>
        <dbReference type="ARBA" id="ARBA00015906"/>
    </source>
</evidence>
<keyword evidence="7" id="KW-0418">Kinase</keyword>
<evidence type="ECO:0000256" key="8">
    <source>
        <dbReference type="ARBA" id="ARBA00022824"/>
    </source>
</evidence>
<dbReference type="InterPro" id="IPR000719">
    <property type="entry name" value="Prot_kinase_dom"/>
</dbReference>
<evidence type="ECO:0000256" key="6">
    <source>
        <dbReference type="ARBA" id="ARBA00022741"/>
    </source>
</evidence>
<evidence type="ECO:0000256" key="17">
    <source>
        <dbReference type="SAM" id="Phobius"/>
    </source>
</evidence>
<protein>
    <recommendedName>
        <fullName evidence="3">Protein O-mannose kinase</fullName>
        <ecNumber evidence="2">2.7.1.183</ecNumber>
    </recommendedName>
    <alternativeName>
        <fullName evidence="16">Protein kinase-like protein SgK196</fullName>
    </alternativeName>
    <alternativeName>
        <fullName evidence="15">Sugen kinase 196</fullName>
    </alternativeName>
</protein>
<dbReference type="GO" id="GO:0005524">
    <property type="term" value="F:ATP binding"/>
    <property type="evidence" value="ECO:0007669"/>
    <property type="project" value="UniProtKB-KW"/>
</dbReference>
<evidence type="ECO:0000313" key="20">
    <source>
        <dbReference type="Proteomes" id="UP001460270"/>
    </source>
</evidence>
<keyword evidence="8" id="KW-0256">Endoplasmic reticulum</keyword>
<keyword evidence="9" id="KW-0067">ATP-binding</keyword>
<dbReference type="Pfam" id="PF07714">
    <property type="entry name" value="PK_Tyr_Ser-Thr"/>
    <property type="match status" value="1"/>
</dbReference>
<keyword evidence="20" id="KW-1185">Reference proteome</keyword>
<evidence type="ECO:0000256" key="12">
    <source>
        <dbReference type="ARBA" id="ARBA00023136"/>
    </source>
</evidence>
<keyword evidence="12 17" id="KW-0472">Membrane</keyword>
<feature type="transmembrane region" description="Helical" evidence="17">
    <location>
        <begin position="21"/>
        <end position="43"/>
    </location>
</feature>
<comment type="catalytic activity">
    <reaction evidence="14">
        <text>3-O-[beta-D-GalNAc-(1-&gt;3)-beta-D-GlcNAc-(1-&gt;4)-alpha-D-Man]-L-Thr-[protein] + ATP = 3-O-[beta-D-GalNAc-(1-&gt;3)-beta-D-GlcNAc-(1-&gt;4)-(O-6-P-alpha-D-Man)]-Thr-[protein] + ADP + H(+)</text>
        <dbReference type="Rhea" id="RHEA:52616"/>
        <dbReference type="Rhea" id="RHEA-COMP:13308"/>
        <dbReference type="Rhea" id="RHEA-COMP:13309"/>
        <dbReference type="ChEBI" id="CHEBI:15378"/>
        <dbReference type="ChEBI" id="CHEBI:30616"/>
        <dbReference type="ChEBI" id="CHEBI:136709"/>
        <dbReference type="ChEBI" id="CHEBI:136710"/>
        <dbReference type="ChEBI" id="CHEBI:456216"/>
        <dbReference type="EC" id="2.7.1.183"/>
    </reaction>
</comment>
<keyword evidence="11 17" id="KW-1133">Transmembrane helix</keyword>
<evidence type="ECO:0000256" key="4">
    <source>
        <dbReference type="ARBA" id="ARBA00022679"/>
    </source>
</evidence>
<dbReference type="EC" id="2.7.1.183" evidence="2"/>
<evidence type="ECO:0000256" key="9">
    <source>
        <dbReference type="ARBA" id="ARBA00022840"/>
    </source>
</evidence>
<evidence type="ECO:0000256" key="5">
    <source>
        <dbReference type="ARBA" id="ARBA00022692"/>
    </source>
</evidence>
<dbReference type="PANTHER" id="PTHR22618:SF2">
    <property type="entry name" value="PROTEIN O-MANNOSE KINASE"/>
    <property type="match status" value="1"/>
</dbReference>
<dbReference type="Gene3D" id="1.10.510.10">
    <property type="entry name" value="Transferase(Phosphotransferase) domain 1"/>
    <property type="match status" value="1"/>
</dbReference>
<accession>A0AAW0NBH1</accession>
<dbReference type="PROSITE" id="PS50011">
    <property type="entry name" value="PROTEIN_KINASE_DOM"/>
    <property type="match status" value="1"/>
</dbReference>
<evidence type="ECO:0000256" key="16">
    <source>
        <dbReference type="ARBA" id="ARBA00030430"/>
    </source>
</evidence>
<evidence type="ECO:0000256" key="13">
    <source>
        <dbReference type="ARBA" id="ARBA00025665"/>
    </source>
</evidence>
<dbReference type="AlphaFoldDB" id="A0AAW0NBH1"/>
<proteinExistence type="predicted"/>
<dbReference type="FunFam" id="1.10.510.10:FF:000464">
    <property type="entry name" value="Protein O-mannose kinase"/>
    <property type="match status" value="1"/>
</dbReference>
<dbReference type="Proteomes" id="UP001460270">
    <property type="component" value="Unassembled WGS sequence"/>
</dbReference>
<dbReference type="InterPro" id="IPR001245">
    <property type="entry name" value="Ser-Thr/Tyr_kinase_cat_dom"/>
</dbReference>
<dbReference type="GO" id="GO:0006493">
    <property type="term" value="P:protein O-linked glycosylation"/>
    <property type="evidence" value="ECO:0007669"/>
    <property type="project" value="InterPro"/>
</dbReference>
<evidence type="ECO:0000256" key="15">
    <source>
        <dbReference type="ARBA" id="ARBA00030304"/>
    </source>
</evidence>
<sequence length="353" mass="40354">MHRQMQNANSRSSSTRSMSHSVLAVAVCLSALLLCNIFIYFYLDSLHNNKGQRVYLSGCQTGYFKMTTMKNCTPWLQCSQINSEVRRLKLIGQGAVKQVYLAEWKSQKVALSLLTSSKYSEDFLHGLSMLQALQGPKVVQLVGFCLQDHILVTEYHPLGSLLNLDLVLSQEHYIKHNTWQIRLRLAMDYVSILHYLHTSPAGCRVMCDSNSLEKTLSQFLLTNDLHLIVNDLDALPEVDKSKNKLVKCGHRELTGDFVAPEQLWAFADDKPFSDDLMPGYDERTDIWKIPEVTQFLMGRVPGGDLVHFHLFQIHEQCKKKDPRLRPEAQEVLNVYNKVYSSMVRESSGVREML</sequence>
<dbReference type="InterPro" id="IPR039318">
    <property type="entry name" value="POMK"/>
</dbReference>
<name>A0AAW0NBH1_9GOBI</name>
<dbReference type="GO" id="GO:0019200">
    <property type="term" value="F:carbohydrate kinase activity"/>
    <property type="evidence" value="ECO:0007669"/>
    <property type="project" value="InterPro"/>
</dbReference>
<comment type="subcellular location">
    <subcellularLocation>
        <location evidence="1">Endoplasmic reticulum membrane</location>
        <topology evidence="1">Single-pass type II membrane protein</topology>
    </subcellularLocation>
</comment>
<keyword evidence="4" id="KW-0808">Transferase</keyword>
<dbReference type="GO" id="GO:0005789">
    <property type="term" value="C:endoplasmic reticulum membrane"/>
    <property type="evidence" value="ECO:0007669"/>
    <property type="project" value="UniProtKB-SubCell"/>
</dbReference>
<comment type="function">
    <text evidence="13">Protein O-mannose kinase that specifically mediates phosphorylation at the 6-position of an O-mannose of the trisaccharide (N-acetylgalactosamine (GalNAc)-beta-1,3-N-acetylglucosamine (GlcNAc)-beta-1,4-mannose) to generate phosphorylated O-mannosyl trisaccharide (N-acetylgalactosamine-beta-1,3-N-acetylglucosamine-beta-1,4-(phosphate-6-)mannose). Phosphorylated O-mannosyl trisaccharide is a carbohydrate structure present in alpha-dystroglycan (DAG1), which is required for binding laminin G-like domain-containing extracellular proteins with high affinity. Only shows kinase activity when the GalNAc-beta-3-GlcNAc-beta-terminus is linked to the 4-position of O-mannose, suggesting that this disaccharide serves as the substrate recognition motif.</text>
</comment>
<evidence type="ECO:0000256" key="2">
    <source>
        <dbReference type="ARBA" id="ARBA00011932"/>
    </source>
</evidence>
<keyword evidence="6" id="KW-0547">Nucleotide-binding</keyword>
<comment type="caution">
    <text evidence="19">The sequence shown here is derived from an EMBL/GenBank/DDBJ whole genome shotgun (WGS) entry which is preliminary data.</text>
</comment>
<evidence type="ECO:0000256" key="7">
    <source>
        <dbReference type="ARBA" id="ARBA00022777"/>
    </source>
</evidence>
<evidence type="ECO:0000313" key="19">
    <source>
        <dbReference type="EMBL" id="KAK7895860.1"/>
    </source>
</evidence>
<dbReference type="PANTHER" id="PTHR22618">
    <property type="entry name" value="PROTEIN O-MANNOSE KINASE"/>
    <property type="match status" value="1"/>
</dbReference>
<evidence type="ECO:0000256" key="14">
    <source>
        <dbReference type="ARBA" id="ARBA00029343"/>
    </source>
</evidence>
<evidence type="ECO:0000256" key="1">
    <source>
        <dbReference type="ARBA" id="ARBA00004648"/>
    </source>
</evidence>
<organism evidence="19 20">
    <name type="scientific">Mugilogobius chulae</name>
    <name type="common">yellowstripe goby</name>
    <dbReference type="NCBI Taxonomy" id="88201"/>
    <lineage>
        <taxon>Eukaryota</taxon>
        <taxon>Metazoa</taxon>
        <taxon>Chordata</taxon>
        <taxon>Craniata</taxon>
        <taxon>Vertebrata</taxon>
        <taxon>Euteleostomi</taxon>
        <taxon>Actinopterygii</taxon>
        <taxon>Neopterygii</taxon>
        <taxon>Teleostei</taxon>
        <taxon>Neoteleostei</taxon>
        <taxon>Acanthomorphata</taxon>
        <taxon>Gobiaria</taxon>
        <taxon>Gobiiformes</taxon>
        <taxon>Gobioidei</taxon>
        <taxon>Gobiidae</taxon>
        <taxon>Gobionellinae</taxon>
        <taxon>Mugilogobius</taxon>
    </lineage>
</organism>
<evidence type="ECO:0000259" key="18">
    <source>
        <dbReference type="PROSITE" id="PS50011"/>
    </source>
</evidence>
<feature type="domain" description="Protein kinase" evidence="18">
    <location>
        <begin position="85"/>
        <end position="353"/>
    </location>
</feature>
<evidence type="ECO:0000256" key="10">
    <source>
        <dbReference type="ARBA" id="ARBA00022968"/>
    </source>
</evidence>
<keyword evidence="5 17" id="KW-0812">Transmembrane</keyword>
<dbReference type="EMBL" id="JBBPFD010000015">
    <property type="protein sequence ID" value="KAK7895860.1"/>
    <property type="molecule type" value="Genomic_DNA"/>
</dbReference>
<dbReference type="GO" id="GO:0004672">
    <property type="term" value="F:protein kinase activity"/>
    <property type="evidence" value="ECO:0007669"/>
    <property type="project" value="InterPro"/>
</dbReference>
<evidence type="ECO:0000256" key="11">
    <source>
        <dbReference type="ARBA" id="ARBA00022989"/>
    </source>
</evidence>
<keyword evidence="10" id="KW-0735">Signal-anchor</keyword>
<reference evidence="20" key="1">
    <citation type="submission" date="2024-04" db="EMBL/GenBank/DDBJ databases">
        <title>Salinicola lusitanus LLJ914,a marine bacterium isolated from the Okinawa Trough.</title>
        <authorList>
            <person name="Li J."/>
        </authorList>
    </citation>
    <scope>NUCLEOTIDE SEQUENCE [LARGE SCALE GENOMIC DNA]</scope>
</reference>